<comment type="caution">
    <text evidence="3">The sequence shown here is derived from an EMBL/GenBank/DDBJ whole genome shotgun (WGS) entry which is preliminary data.</text>
</comment>
<evidence type="ECO:0000313" key="4">
    <source>
        <dbReference type="Proteomes" id="UP000266693"/>
    </source>
</evidence>
<protein>
    <submittedName>
        <fullName evidence="3">Uncharacterized protein</fullName>
    </submittedName>
</protein>
<keyword evidence="4" id="KW-1185">Reference proteome</keyword>
<dbReference type="EMBL" id="QWLV01000001">
    <property type="protein sequence ID" value="RHW18726.1"/>
    <property type="molecule type" value="Genomic_DNA"/>
</dbReference>
<sequence>MEDGMTGGLWGLLTILGPIVLAAVLIWAILRNRGNRRGIERTEDATRRNYAEQNAEDKARDEGKL</sequence>
<evidence type="ECO:0000256" key="2">
    <source>
        <dbReference type="SAM" id="Phobius"/>
    </source>
</evidence>
<name>A0A396RRR9_9SPHN</name>
<feature type="transmembrane region" description="Helical" evidence="2">
    <location>
        <begin position="12"/>
        <end position="30"/>
    </location>
</feature>
<keyword evidence="2" id="KW-0812">Transmembrane</keyword>
<reference evidence="3 4" key="1">
    <citation type="submission" date="2018-08" db="EMBL/GenBank/DDBJ databases">
        <title>The multiple taxonomic identification of Sphingomonas gilva.</title>
        <authorList>
            <person name="Zhu D."/>
            <person name="Zheng S."/>
        </authorList>
    </citation>
    <scope>NUCLEOTIDE SEQUENCE [LARGE SCALE GENOMIC DNA]</scope>
    <source>
        <strain evidence="3 4">ZDH117</strain>
    </source>
</reference>
<evidence type="ECO:0000256" key="1">
    <source>
        <dbReference type="SAM" id="MobiDB-lite"/>
    </source>
</evidence>
<accession>A0A396RRR9</accession>
<organism evidence="3 4">
    <name type="scientific">Sphingomonas gilva</name>
    <dbReference type="NCBI Taxonomy" id="2305907"/>
    <lineage>
        <taxon>Bacteria</taxon>
        <taxon>Pseudomonadati</taxon>
        <taxon>Pseudomonadota</taxon>
        <taxon>Alphaproteobacteria</taxon>
        <taxon>Sphingomonadales</taxon>
        <taxon>Sphingomonadaceae</taxon>
        <taxon>Sphingomonas</taxon>
    </lineage>
</organism>
<keyword evidence="2" id="KW-1133">Transmembrane helix</keyword>
<gene>
    <name evidence="3" type="ORF">D1610_00735</name>
</gene>
<evidence type="ECO:0000313" key="3">
    <source>
        <dbReference type="EMBL" id="RHW18726.1"/>
    </source>
</evidence>
<dbReference type="AlphaFoldDB" id="A0A396RRR9"/>
<feature type="region of interest" description="Disordered" evidence="1">
    <location>
        <begin position="41"/>
        <end position="65"/>
    </location>
</feature>
<proteinExistence type="predicted"/>
<keyword evidence="2" id="KW-0472">Membrane</keyword>
<dbReference type="Proteomes" id="UP000266693">
    <property type="component" value="Unassembled WGS sequence"/>
</dbReference>